<gene>
    <name evidence="1" type="ordered locus">Sden_3275</name>
</gene>
<dbReference type="Proteomes" id="UP000001982">
    <property type="component" value="Chromosome"/>
</dbReference>
<evidence type="ECO:0000313" key="1">
    <source>
        <dbReference type="EMBL" id="ABE56551.1"/>
    </source>
</evidence>
<reference evidence="1 2" key="1">
    <citation type="submission" date="2006-03" db="EMBL/GenBank/DDBJ databases">
        <title>Complete sequence of Shewanella denitrificans OS217.</title>
        <authorList>
            <consortium name="US DOE Joint Genome Institute"/>
            <person name="Copeland A."/>
            <person name="Lucas S."/>
            <person name="Lapidus A."/>
            <person name="Barry K."/>
            <person name="Detter J.C."/>
            <person name="Glavina del Rio T."/>
            <person name="Hammon N."/>
            <person name="Israni S."/>
            <person name="Dalin E."/>
            <person name="Tice H."/>
            <person name="Pitluck S."/>
            <person name="Brettin T."/>
            <person name="Bruce D."/>
            <person name="Han C."/>
            <person name="Tapia R."/>
            <person name="Gilna P."/>
            <person name="Kiss H."/>
            <person name="Schmutz J."/>
            <person name="Larimer F."/>
            <person name="Land M."/>
            <person name="Hauser L."/>
            <person name="Kyrpides N."/>
            <person name="Lykidis A."/>
            <person name="Richardson P."/>
        </authorList>
    </citation>
    <scope>NUCLEOTIDE SEQUENCE [LARGE SCALE GENOMIC DNA]</scope>
    <source>
        <strain evidence="2">OS217 / ATCC BAA-1090 / DSM 15013</strain>
    </source>
</reference>
<sequence length="107" mass="12177">MNIQPETVTRDQHGFWTHSQLPYWDEGTTWADATKWFTAQNLALHLDQFEDSAPEELQDAWFEQGECNCSQWQPSCHAHGAFLISIHDTEDGPIAMFAAPITTDKAL</sequence>
<dbReference type="OrthoDB" id="6684064at2"/>
<dbReference type="STRING" id="318161.Sden_3275"/>
<dbReference type="HOGENOM" id="CLU_143290_1_0_6"/>
<proteinExistence type="predicted"/>
<dbReference type="RefSeq" id="WP_011497696.1">
    <property type="nucleotide sequence ID" value="NC_007954.1"/>
</dbReference>
<name>Q12J25_SHEDO</name>
<evidence type="ECO:0000313" key="2">
    <source>
        <dbReference type="Proteomes" id="UP000001982"/>
    </source>
</evidence>
<accession>Q12J25</accession>
<dbReference type="KEGG" id="sdn:Sden_3275"/>
<dbReference type="AlphaFoldDB" id="Q12J25"/>
<keyword evidence="2" id="KW-1185">Reference proteome</keyword>
<protein>
    <submittedName>
        <fullName evidence="1">GP46</fullName>
    </submittedName>
</protein>
<dbReference type="EMBL" id="CP000302">
    <property type="protein sequence ID" value="ABE56551.1"/>
    <property type="molecule type" value="Genomic_DNA"/>
</dbReference>
<organism evidence="1 2">
    <name type="scientific">Shewanella denitrificans (strain OS217 / ATCC BAA-1090 / DSM 15013)</name>
    <dbReference type="NCBI Taxonomy" id="318161"/>
    <lineage>
        <taxon>Bacteria</taxon>
        <taxon>Pseudomonadati</taxon>
        <taxon>Pseudomonadota</taxon>
        <taxon>Gammaproteobacteria</taxon>
        <taxon>Alteromonadales</taxon>
        <taxon>Shewanellaceae</taxon>
        <taxon>Shewanella</taxon>
    </lineage>
</organism>